<dbReference type="EMBL" id="UPPP01000093">
    <property type="protein sequence ID" value="VBB08520.1"/>
    <property type="molecule type" value="Genomic_DNA"/>
</dbReference>
<sequence length="190" mass="21994">MKNNKNNILKQFLLIGVVLLICLPVFASPIEELNLTDQQVASIKIIIRQANEKVMQEGSELQSARPRQIRGIMDEIQTIRNKALSEIRGQLDPNQQAVFDQWSAQRQSENERKKEMLKSLDLTRQQKIQIAKISESSEEAAWRIVGDNSITKSELRQQLTQLRANTMRTIRQQLTPEQQVNFDTWQQQAK</sequence>
<reference evidence="1 2" key="1">
    <citation type="submission" date="2018-06" db="EMBL/GenBank/DDBJ databases">
        <authorList>
            <person name="Strepis N."/>
        </authorList>
    </citation>
    <scope>NUCLEOTIDE SEQUENCE [LARGE SCALE GENOMIC DNA]</scope>
    <source>
        <strain evidence="1">LUCI</strain>
    </source>
</reference>
<accession>A0A498RC56</accession>
<evidence type="ECO:0000313" key="2">
    <source>
        <dbReference type="Proteomes" id="UP000277811"/>
    </source>
</evidence>
<protein>
    <submittedName>
        <fullName evidence="1">Uncharacterized protein</fullName>
    </submittedName>
</protein>
<dbReference type="AlphaFoldDB" id="A0A498RC56"/>
<organism evidence="1 2">
    <name type="scientific">Lucifera butyrica</name>
    <dbReference type="NCBI Taxonomy" id="1351585"/>
    <lineage>
        <taxon>Bacteria</taxon>
        <taxon>Bacillati</taxon>
        <taxon>Bacillota</taxon>
        <taxon>Negativicutes</taxon>
        <taxon>Veillonellales</taxon>
        <taxon>Veillonellaceae</taxon>
        <taxon>Lucifera</taxon>
    </lineage>
</organism>
<gene>
    <name evidence="1" type="ORF">LUCI_3798</name>
</gene>
<evidence type="ECO:0000313" key="1">
    <source>
        <dbReference type="EMBL" id="VBB08520.1"/>
    </source>
</evidence>
<name>A0A498RC56_9FIRM</name>
<proteinExistence type="predicted"/>
<keyword evidence="2" id="KW-1185">Reference proteome</keyword>
<dbReference type="Proteomes" id="UP000277811">
    <property type="component" value="Unassembled WGS sequence"/>
</dbReference>